<dbReference type="GeneID" id="36395899"/>
<proteinExistence type="predicted"/>
<dbReference type="EMBL" id="CCYD01001204">
    <property type="protein sequence ID" value="CEG44481.1"/>
    <property type="molecule type" value="Genomic_DNA"/>
</dbReference>
<name>A0A0P1AS30_PLAHL</name>
<keyword evidence="2" id="KW-1185">Reference proteome</keyword>
<evidence type="ECO:0000313" key="1">
    <source>
        <dbReference type="EMBL" id="CEG44481.1"/>
    </source>
</evidence>
<organism evidence="1 2">
    <name type="scientific">Plasmopara halstedii</name>
    <name type="common">Downy mildew of sunflower</name>
    <dbReference type="NCBI Taxonomy" id="4781"/>
    <lineage>
        <taxon>Eukaryota</taxon>
        <taxon>Sar</taxon>
        <taxon>Stramenopiles</taxon>
        <taxon>Oomycota</taxon>
        <taxon>Peronosporomycetes</taxon>
        <taxon>Peronosporales</taxon>
        <taxon>Peronosporaceae</taxon>
        <taxon>Plasmopara</taxon>
    </lineage>
</organism>
<dbReference type="RefSeq" id="XP_024580850.1">
    <property type="nucleotide sequence ID" value="XM_024730588.1"/>
</dbReference>
<reference evidence="2" key="1">
    <citation type="submission" date="2014-09" db="EMBL/GenBank/DDBJ databases">
        <authorList>
            <person name="Sharma Rahul"/>
            <person name="Thines Marco"/>
        </authorList>
    </citation>
    <scope>NUCLEOTIDE SEQUENCE [LARGE SCALE GENOMIC DNA]</scope>
</reference>
<dbReference type="AlphaFoldDB" id="A0A0P1AS30"/>
<sequence length="64" mass="6915">MEVDDLSLIGQSTTLFRLSSLYMTSISENLCLKTVLQLNRSAEGGPGTLLCIQQSSSNSSKALY</sequence>
<dbReference type="Proteomes" id="UP000054928">
    <property type="component" value="Unassembled WGS sequence"/>
</dbReference>
<accession>A0A0P1AS30</accession>
<protein>
    <submittedName>
        <fullName evidence="1">Uncharacterized protein</fullName>
    </submittedName>
</protein>
<evidence type="ECO:0000313" key="2">
    <source>
        <dbReference type="Proteomes" id="UP000054928"/>
    </source>
</evidence>